<sequence>MASSGKAPVVPDEQLVLTNPTPTESRRTWTATYPQWGAALTLQSYLDRELYGFEIPLSRDGGLTPWILTDGTASPDERPVLSSCETLRKRALVRYQDGQVKEGWAYGVASVFTYPERRGKGYAAKMMVRLGNALQEKQKMQDGDALFSVLFSDIGKKFYARAGWAAFESTHLELPAKRISIHGAAGELRILGSDDMATLAALDSQLVREKLAQGDGGASTKTQVALLPDVDTMQWHHAREDFVCEHIFNRTPQARGALYAPAGRPGSRVWVVWTRGFYGGVAKPERNTLYVLRLVVEDETLADGELRQALRLVLAAAQSEAKEWLCPKVEVWNPAPRVRALVEECQDLEARFVVREDEGICALRWFGEGSVDDVEWLASEKYTWC</sequence>
<protein>
    <recommendedName>
        <fullName evidence="1">LYC1 C-terminal domain-containing protein</fullName>
    </recommendedName>
</protein>
<dbReference type="PANTHER" id="PTHR34815">
    <property type="entry name" value="LYSINE ACETYLTRANSFERASE"/>
    <property type="match status" value="1"/>
</dbReference>
<name>A0A084B9T0_STACB</name>
<dbReference type="OrthoDB" id="2020070at2759"/>
<dbReference type="HOGENOM" id="CLU_038171_1_0_1"/>
<accession>A0A084B9T0</accession>
<dbReference type="EMBL" id="KL647645">
    <property type="protein sequence ID" value="KEY74309.1"/>
    <property type="molecule type" value="Genomic_DNA"/>
</dbReference>
<evidence type="ECO:0000259" key="1">
    <source>
        <dbReference type="Pfam" id="PF22998"/>
    </source>
</evidence>
<dbReference type="Gene3D" id="3.40.630.30">
    <property type="match status" value="1"/>
</dbReference>
<dbReference type="InterPro" id="IPR055100">
    <property type="entry name" value="GNAT_LYC1-like"/>
</dbReference>
<dbReference type="SUPFAM" id="SSF55729">
    <property type="entry name" value="Acyl-CoA N-acyltransferases (Nat)"/>
    <property type="match status" value="1"/>
</dbReference>
<dbReference type="AlphaFoldDB" id="A0A084B9T0"/>
<proteinExistence type="predicted"/>
<organism evidence="2 3">
    <name type="scientific">Stachybotrys chartarum (strain CBS 109288 / IBT 7711)</name>
    <name type="common">Toxic black mold</name>
    <name type="synonym">Stilbospora chartarum</name>
    <dbReference type="NCBI Taxonomy" id="1280523"/>
    <lineage>
        <taxon>Eukaryota</taxon>
        <taxon>Fungi</taxon>
        <taxon>Dikarya</taxon>
        <taxon>Ascomycota</taxon>
        <taxon>Pezizomycotina</taxon>
        <taxon>Sordariomycetes</taxon>
        <taxon>Hypocreomycetidae</taxon>
        <taxon>Hypocreales</taxon>
        <taxon>Stachybotryaceae</taxon>
        <taxon>Stachybotrys</taxon>
    </lineage>
</organism>
<dbReference type="InterPro" id="IPR016181">
    <property type="entry name" value="Acyl_CoA_acyltransferase"/>
</dbReference>
<dbReference type="PANTHER" id="PTHR34815:SF4">
    <property type="entry name" value="N-ACETYLTRANSFERASE DOMAIN-CONTAINING PROTEIN"/>
    <property type="match status" value="1"/>
</dbReference>
<keyword evidence="3" id="KW-1185">Reference proteome</keyword>
<gene>
    <name evidence="2" type="ORF">S7711_00465</name>
</gene>
<evidence type="ECO:0000313" key="3">
    <source>
        <dbReference type="Proteomes" id="UP000028045"/>
    </source>
</evidence>
<reference evidence="2 3" key="1">
    <citation type="journal article" date="2014" name="BMC Genomics">
        <title>Comparative genome sequencing reveals chemotype-specific gene clusters in the toxigenic black mold Stachybotrys.</title>
        <authorList>
            <person name="Semeiks J."/>
            <person name="Borek D."/>
            <person name="Otwinowski Z."/>
            <person name="Grishin N.V."/>
        </authorList>
    </citation>
    <scope>NUCLEOTIDE SEQUENCE [LARGE SCALE GENOMIC DNA]</scope>
    <source>
        <strain evidence="3">CBS 109288 / IBT 7711</strain>
    </source>
</reference>
<feature type="domain" description="LYC1 C-terminal" evidence="1">
    <location>
        <begin position="171"/>
        <end position="385"/>
    </location>
</feature>
<dbReference type="Proteomes" id="UP000028045">
    <property type="component" value="Unassembled WGS sequence"/>
</dbReference>
<dbReference type="InterPro" id="IPR053013">
    <property type="entry name" value="LAT"/>
</dbReference>
<evidence type="ECO:0000313" key="2">
    <source>
        <dbReference type="EMBL" id="KEY74309.1"/>
    </source>
</evidence>
<dbReference type="Pfam" id="PF22998">
    <property type="entry name" value="GNAT_LYC1-like"/>
    <property type="match status" value="1"/>
</dbReference>